<evidence type="ECO:0000256" key="2">
    <source>
        <dbReference type="ARBA" id="ARBA00008114"/>
    </source>
</evidence>
<evidence type="ECO:0000256" key="1">
    <source>
        <dbReference type="ARBA" id="ARBA00004141"/>
    </source>
</evidence>
<keyword evidence="12" id="KW-1185">Reference proteome</keyword>
<dbReference type="InterPro" id="IPR050291">
    <property type="entry name" value="CDF_Transporter"/>
</dbReference>
<name>B8J6L1_ANAD2</name>
<organism evidence="11 12">
    <name type="scientific">Anaeromyxobacter dehalogenans (strain ATCC BAA-258 / DSM 21875 / 2CP-1)</name>
    <dbReference type="NCBI Taxonomy" id="455488"/>
    <lineage>
        <taxon>Bacteria</taxon>
        <taxon>Pseudomonadati</taxon>
        <taxon>Myxococcota</taxon>
        <taxon>Myxococcia</taxon>
        <taxon>Myxococcales</taxon>
        <taxon>Cystobacterineae</taxon>
        <taxon>Anaeromyxobacteraceae</taxon>
        <taxon>Anaeromyxobacter</taxon>
    </lineage>
</organism>
<feature type="compositionally biased region" description="Pro residues" evidence="7">
    <location>
        <begin position="305"/>
        <end position="315"/>
    </location>
</feature>
<evidence type="ECO:0000256" key="3">
    <source>
        <dbReference type="ARBA" id="ARBA00022448"/>
    </source>
</evidence>
<dbReference type="Gene3D" id="1.20.1510.10">
    <property type="entry name" value="Cation efflux protein transmembrane domain"/>
    <property type="match status" value="1"/>
</dbReference>
<feature type="transmembrane region" description="Helical" evidence="8">
    <location>
        <begin position="184"/>
        <end position="201"/>
    </location>
</feature>
<dbReference type="HOGENOM" id="CLU_013430_3_0_7"/>
<dbReference type="InterPro" id="IPR027470">
    <property type="entry name" value="Cation_efflux_CTD"/>
</dbReference>
<dbReference type="Gene3D" id="3.30.70.1350">
    <property type="entry name" value="Cation efflux protein, cytoplasmic domain"/>
    <property type="match status" value="1"/>
</dbReference>
<dbReference type="NCBIfam" id="TIGR01297">
    <property type="entry name" value="CDF"/>
    <property type="match status" value="1"/>
</dbReference>
<evidence type="ECO:0000256" key="6">
    <source>
        <dbReference type="ARBA" id="ARBA00023136"/>
    </source>
</evidence>
<dbReference type="GO" id="GO:0015093">
    <property type="term" value="F:ferrous iron transmembrane transporter activity"/>
    <property type="evidence" value="ECO:0007669"/>
    <property type="project" value="TreeGrafter"/>
</dbReference>
<feature type="transmembrane region" description="Helical" evidence="8">
    <location>
        <begin position="87"/>
        <end position="104"/>
    </location>
</feature>
<dbReference type="InterPro" id="IPR058533">
    <property type="entry name" value="Cation_efflux_TM"/>
</dbReference>
<feature type="transmembrane region" description="Helical" evidence="8">
    <location>
        <begin position="14"/>
        <end position="36"/>
    </location>
</feature>
<evidence type="ECO:0000256" key="4">
    <source>
        <dbReference type="ARBA" id="ARBA00022692"/>
    </source>
</evidence>
<dbReference type="InterPro" id="IPR002524">
    <property type="entry name" value="Cation_efflux"/>
</dbReference>
<feature type="region of interest" description="Disordered" evidence="7">
    <location>
        <begin position="293"/>
        <end position="315"/>
    </location>
</feature>
<dbReference type="Pfam" id="PF01545">
    <property type="entry name" value="Cation_efflux"/>
    <property type="match status" value="1"/>
</dbReference>
<comment type="similarity">
    <text evidence="2">Belongs to the cation diffusion facilitator (CDF) transporter (TC 2.A.4) family.</text>
</comment>
<feature type="transmembrane region" description="Helical" evidence="8">
    <location>
        <begin position="159"/>
        <end position="178"/>
    </location>
</feature>
<protein>
    <submittedName>
        <fullName evidence="11">Cation diffusion facilitator family transporter</fullName>
    </submittedName>
</protein>
<feature type="transmembrane region" description="Helical" evidence="8">
    <location>
        <begin position="48"/>
        <end position="66"/>
    </location>
</feature>
<evidence type="ECO:0000256" key="5">
    <source>
        <dbReference type="ARBA" id="ARBA00022989"/>
    </source>
</evidence>
<dbReference type="PANTHER" id="PTHR43840:SF15">
    <property type="entry name" value="MITOCHONDRIAL METAL TRANSPORTER 1-RELATED"/>
    <property type="match status" value="1"/>
</dbReference>
<dbReference type="SUPFAM" id="SSF160240">
    <property type="entry name" value="Cation efflux protein cytoplasmic domain-like"/>
    <property type="match status" value="1"/>
</dbReference>
<sequence length="315" mass="33252">MTTPAPARASLTRFAWLSIAAAVTTIGLKTGAYLLTGSVGLLSDALESLVNLVAAMLTLAMLGVAARPPDEEHAYGYGKAEYFASGAEGALILLAAAGIAWTATERLLSPHPIEQVGLGLVVSVAASLVNFGVARVLLRAGRRHHSIALEADAHHLMTDVWTSAGVLGAVGLVALTGWQRLDPLIAIAVAANIVWTGVKIIRRSALGLLDRALAPEEQAALRAVLDRHACSEVQFHALRTRQAGSRRFVTVHVLVPGAWTVARGHALVDAIEQEARAVLPNATMETHLEALEDPAAWQDQELDRPLPPAAPRQAP</sequence>
<dbReference type="GO" id="GO:0015086">
    <property type="term" value="F:cadmium ion transmembrane transporter activity"/>
    <property type="evidence" value="ECO:0007669"/>
    <property type="project" value="TreeGrafter"/>
</dbReference>
<dbReference type="Proteomes" id="UP000007089">
    <property type="component" value="Chromosome"/>
</dbReference>
<comment type="subcellular location">
    <subcellularLocation>
        <location evidence="1">Membrane</location>
        <topology evidence="1">Multi-pass membrane protein</topology>
    </subcellularLocation>
</comment>
<feature type="domain" description="Cation efflux protein cytoplasmic" evidence="10">
    <location>
        <begin position="215"/>
        <end position="289"/>
    </location>
</feature>
<dbReference type="EMBL" id="CP001359">
    <property type="protein sequence ID" value="ACL65192.1"/>
    <property type="molecule type" value="Genomic_DNA"/>
</dbReference>
<keyword evidence="4 8" id="KW-0812">Transmembrane</keyword>
<feature type="transmembrane region" description="Helical" evidence="8">
    <location>
        <begin position="116"/>
        <end position="138"/>
    </location>
</feature>
<dbReference type="GO" id="GO:0005886">
    <property type="term" value="C:plasma membrane"/>
    <property type="evidence" value="ECO:0007669"/>
    <property type="project" value="TreeGrafter"/>
</dbReference>
<accession>B8J6L1</accession>
<dbReference type="Pfam" id="PF16916">
    <property type="entry name" value="ZT_dimer"/>
    <property type="match status" value="1"/>
</dbReference>
<evidence type="ECO:0000259" key="9">
    <source>
        <dbReference type="Pfam" id="PF01545"/>
    </source>
</evidence>
<keyword evidence="5 8" id="KW-1133">Transmembrane helix</keyword>
<evidence type="ECO:0000256" key="8">
    <source>
        <dbReference type="SAM" id="Phobius"/>
    </source>
</evidence>
<evidence type="ECO:0000259" key="10">
    <source>
        <dbReference type="Pfam" id="PF16916"/>
    </source>
</evidence>
<feature type="domain" description="Cation efflux protein transmembrane" evidence="9">
    <location>
        <begin position="16"/>
        <end position="209"/>
    </location>
</feature>
<dbReference type="PANTHER" id="PTHR43840">
    <property type="entry name" value="MITOCHONDRIAL METAL TRANSPORTER 1-RELATED"/>
    <property type="match status" value="1"/>
</dbReference>
<proteinExistence type="inferred from homology"/>
<dbReference type="AlphaFoldDB" id="B8J6L1"/>
<keyword evidence="6 8" id="KW-0472">Membrane</keyword>
<dbReference type="GO" id="GO:0015341">
    <property type="term" value="F:zinc efflux antiporter activity"/>
    <property type="evidence" value="ECO:0007669"/>
    <property type="project" value="TreeGrafter"/>
</dbReference>
<dbReference type="KEGG" id="acp:A2cp1_1850"/>
<reference evidence="11" key="1">
    <citation type="submission" date="2009-01" db="EMBL/GenBank/DDBJ databases">
        <title>Complete sequence of Anaeromyxobacter dehalogenans 2CP-1.</title>
        <authorList>
            <consortium name="US DOE Joint Genome Institute"/>
            <person name="Lucas S."/>
            <person name="Copeland A."/>
            <person name="Lapidus A."/>
            <person name="Glavina del Rio T."/>
            <person name="Dalin E."/>
            <person name="Tice H."/>
            <person name="Bruce D."/>
            <person name="Goodwin L."/>
            <person name="Pitluck S."/>
            <person name="Saunders E."/>
            <person name="Brettin T."/>
            <person name="Detter J.C."/>
            <person name="Han C."/>
            <person name="Larimer F."/>
            <person name="Land M."/>
            <person name="Hauser L."/>
            <person name="Kyrpides N."/>
            <person name="Ovchinnikova G."/>
            <person name="Beliaev A.S."/>
            <person name="Richardson P."/>
        </authorList>
    </citation>
    <scope>NUCLEOTIDE SEQUENCE</scope>
    <source>
        <strain evidence="11">2CP-1</strain>
    </source>
</reference>
<gene>
    <name evidence="11" type="ordered locus">A2cp1_1850</name>
</gene>
<dbReference type="RefSeq" id="WP_012633112.1">
    <property type="nucleotide sequence ID" value="NC_011891.1"/>
</dbReference>
<evidence type="ECO:0000256" key="7">
    <source>
        <dbReference type="SAM" id="MobiDB-lite"/>
    </source>
</evidence>
<evidence type="ECO:0000313" key="12">
    <source>
        <dbReference type="Proteomes" id="UP000007089"/>
    </source>
</evidence>
<dbReference type="GO" id="GO:0006882">
    <property type="term" value="P:intracellular zinc ion homeostasis"/>
    <property type="evidence" value="ECO:0007669"/>
    <property type="project" value="TreeGrafter"/>
</dbReference>
<dbReference type="InterPro" id="IPR027469">
    <property type="entry name" value="Cation_efflux_TMD_sf"/>
</dbReference>
<evidence type="ECO:0000313" key="11">
    <source>
        <dbReference type="EMBL" id="ACL65192.1"/>
    </source>
</evidence>
<keyword evidence="3" id="KW-0813">Transport</keyword>
<dbReference type="InterPro" id="IPR036837">
    <property type="entry name" value="Cation_efflux_CTD_sf"/>
</dbReference>
<dbReference type="SUPFAM" id="SSF161111">
    <property type="entry name" value="Cation efflux protein transmembrane domain-like"/>
    <property type="match status" value="1"/>
</dbReference>